<evidence type="ECO:0000313" key="2">
    <source>
        <dbReference type="Proteomes" id="UP001196413"/>
    </source>
</evidence>
<proteinExistence type="predicted"/>
<dbReference type="AlphaFoldDB" id="A0AAD5WEQ7"/>
<protein>
    <submittedName>
        <fullName evidence="1">Uncharacterized protein</fullName>
    </submittedName>
</protein>
<dbReference type="Proteomes" id="UP001196413">
    <property type="component" value="Unassembled WGS sequence"/>
</dbReference>
<reference evidence="1" key="1">
    <citation type="submission" date="2021-06" db="EMBL/GenBank/DDBJ databases">
        <title>Parelaphostrongylus tenuis whole genome reference sequence.</title>
        <authorList>
            <person name="Garwood T.J."/>
            <person name="Larsen P.A."/>
            <person name="Fountain-Jones N.M."/>
            <person name="Garbe J.R."/>
            <person name="Macchietto M.G."/>
            <person name="Kania S.A."/>
            <person name="Gerhold R.W."/>
            <person name="Richards J.E."/>
            <person name="Wolf T.M."/>
        </authorList>
    </citation>
    <scope>NUCLEOTIDE SEQUENCE</scope>
    <source>
        <strain evidence="1">MNPRO001-30</strain>
        <tissue evidence="1">Meninges</tissue>
    </source>
</reference>
<dbReference type="EMBL" id="JAHQIW010005891">
    <property type="protein sequence ID" value="KAJ1367417.1"/>
    <property type="molecule type" value="Genomic_DNA"/>
</dbReference>
<organism evidence="1 2">
    <name type="scientific">Parelaphostrongylus tenuis</name>
    <name type="common">Meningeal worm</name>
    <dbReference type="NCBI Taxonomy" id="148309"/>
    <lineage>
        <taxon>Eukaryota</taxon>
        <taxon>Metazoa</taxon>
        <taxon>Ecdysozoa</taxon>
        <taxon>Nematoda</taxon>
        <taxon>Chromadorea</taxon>
        <taxon>Rhabditida</taxon>
        <taxon>Rhabditina</taxon>
        <taxon>Rhabditomorpha</taxon>
        <taxon>Strongyloidea</taxon>
        <taxon>Metastrongylidae</taxon>
        <taxon>Parelaphostrongylus</taxon>
    </lineage>
</organism>
<comment type="caution">
    <text evidence="1">The sequence shown here is derived from an EMBL/GenBank/DDBJ whole genome shotgun (WGS) entry which is preliminary data.</text>
</comment>
<gene>
    <name evidence="1" type="ORF">KIN20_028325</name>
</gene>
<accession>A0AAD5WEQ7</accession>
<name>A0AAD5WEQ7_PARTN</name>
<sequence length="83" mass="9684">MDTSTIVVLIKKGDFLDVDDHHQYLVAACCVRHFTRVILKRTNTSLNERHSCEQLLNQEKTYLPRTDGYLFPPHRDRCEGNPL</sequence>
<keyword evidence="2" id="KW-1185">Reference proteome</keyword>
<evidence type="ECO:0000313" key="1">
    <source>
        <dbReference type="EMBL" id="KAJ1367417.1"/>
    </source>
</evidence>